<proteinExistence type="predicted"/>
<gene>
    <name evidence="2" type="ORF">BLNAU_11415</name>
    <name evidence="3" type="ORF">BLNAU_11418</name>
    <name evidence="1" type="ORF">BLNAU_17290</name>
</gene>
<comment type="caution">
    <text evidence="1">The sequence shown here is derived from an EMBL/GenBank/DDBJ whole genome shotgun (WGS) entry which is preliminary data.</text>
</comment>
<dbReference type="EMBL" id="JARBJD010000088">
    <property type="protein sequence ID" value="KAK2953697.1"/>
    <property type="molecule type" value="Genomic_DNA"/>
</dbReference>
<dbReference type="EMBL" id="JARBJD010000088">
    <property type="protein sequence ID" value="KAK2953694.1"/>
    <property type="molecule type" value="Genomic_DNA"/>
</dbReference>
<evidence type="ECO:0000313" key="4">
    <source>
        <dbReference type="Proteomes" id="UP001281761"/>
    </source>
</evidence>
<protein>
    <submittedName>
        <fullName evidence="1">Uncharacterized protein</fullName>
    </submittedName>
</protein>
<dbReference type="Proteomes" id="UP001281761">
    <property type="component" value="Unassembled WGS sequence"/>
</dbReference>
<reference evidence="1 4" key="1">
    <citation type="journal article" date="2022" name="bioRxiv">
        <title>Genomics of Preaxostyla Flagellates Illuminates Evolutionary Transitions and the Path Towards Mitochondrial Loss.</title>
        <authorList>
            <person name="Novak L.V.F."/>
            <person name="Treitli S.C."/>
            <person name="Pyrih J."/>
            <person name="Halakuc P."/>
            <person name="Pipaliya S.V."/>
            <person name="Vacek V."/>
            <person name="Brzon O."/>
            <person name="Soukal P."/>
            <person name="Eme L."/>
            <person name="Dacks J.B."/>
            <person name="Karnkowska A."/>
            <person name="Elias M."/>
            <person name="Hampl V."/>
        </authorList>
    </citation>
    <scope>NUCLEOTIDE SEQUENCE [LARGE SCALE GENOMIC DNA]</scope>
    <source>
        <strain evidence="1">NAU3</strain>
        <tissue evidence="1">Gut</tissue>
    </source>
</reference>
<sequence length="360" mass="38638">MFFLFTLLSASSFRRPNLPGDAPKHIALADLDAAAGTVNLKMTYAERSDVQAGSSMDLGFAEQPYDEEDPVGVLINIPKAASVGDDKIYTHTITDLGKSLLYGKTYTLMAYRHIDDDGRDDCPTDLLIIGKLLNVTLTASSKSTYTLKCEVAANVQTATTLTVKFTAGTTTISKDVVIAENTKVKEVEIDVVTTAAENKLLAGTEYTISCEGYEPTVTKFIPADNNKLTGESSLVKEGEKEDGAKDKVTVTLRNALLPAEAGLPQGYTQKLTLKDTAPAKANGERKLDKSDKFKWTHAAGSVAVEYLFKDCPIKKTSTVTATLVISDELTFEDQPITYDAGAKSVASVVAVIVAVLAIVF</sequence>
<accession>A0ABQ9XBX0</accession>
<dbReference type="EMBL" id="JARBJD010000191">
    <property type="protein sequence ID" value="KAK2947771.1"/>
    <property type="molecule type" value="Genomic_DNA"/>
</dbReference>
<name>A0ABQ9XBX0_9EUKA</name>
<organism evidence="1 4">
    <name type="scientific">Blattamonas nauphoetae</name>
    <dbReference type="NCBI Taxonomy" id="2049346"/>
    <lineage>
        <taxon>Eukaryota</taxon>
        <taxon>Metamonada</taxon>
        <taxon>Preaxostyla</taxon>
        <taxon>Oxymonadida</taxon>
        <taxon>Blattamonas</taxon>
    </lineage>
</organism>
<keyword evidence="4" id="KW-1185">Reference proteome</keyword>
<evidence type="ECO:0000313" key="1">
    <source>
        <dbReference type="EMBL" id="KAK2947771.1"/>
    </source>
</evidence>
<evidence type="ECO:0000313" key="3">
    <source>
        <dbReference type="EMBL" id="KAK2953697.1"/>
    </source>
</evidence>
<evidence type="ECO:0000313" key="2">
    <source>
        <dbReference type="EMBL" id="KAK2953694.1"/>
    </source>
</evidence>